<dbReference type="Proteomes" id="UP000761534">
    <property type="component" value="Unassembled WGS sequence"/>
</dbReference>
<name>A0A642V6B8_9ASCO</name>
<dbReference type="PANTHER" id="PTHR16631">
    <property type="entry name" value="GLUCAN 1,3-BETA-GLUCOSIDASE"/>
    <property type="match status" value="1"/>
</dbReference>
<keyword evidence="9" id="KW-0961">Cell wall biogenesis/degradation</keyword>
<evidence type="ECO:0000256" key="2">
    <source>
        <dbReference type="ARBA" id="ARBA00008773"/>
    </source>
</evidence>
<organism evidence="14 15">
    <name type="scientific">Trichomonascus ciferrii</name>
    <dbReference type="NCBI Taxonomy" id="44093"/>
    <lineage>
        <taxon>Eukaryota</taxon>
        <taxon>Fungi</taxon>
        <taxon>Dikarya</taxon>
        <taxon>Ascomycota</taxon>
        <taxon>Saccharomycotina</taxon>
        <taxon>Dipodascomycetes</taxon>
        <taxon>Dipodascales</taxon>
        <taxon>Trichomonascaceae</taxon>
        <taxon>Trichomonascus</taxon>
        <taxon>Trichomonascus ciferrii complex</taxon>
    </lineage>
</organism>
<dbReference type="Pfam" id="PF00332">
    <property type="entry name" value="Glyco_hydro_17"/>
    <property type="match status" value="1"/>
</dbReference>
<dbReference type="InterPro" id="IPR000490">
    <property type="entry name" value="Glyco_hydro_17"/>
</dbReference>
<comment type="subcellular location">
    <subcellularLocation>
        <location evidence="1">Secreted</location>
        <location evidence="1">Cell wall</location>
    </subcellularLocation>
</comment>
<keyword evidence="3" id="KW-0134">Cell wall</keyword>
<keyword evidence="8 11" id="KW-0326">Glycosidase</keyword>
<evidence type="ECO:0000313" key="14">
    <source>
        <dbReference type="EMBL" id="KAA8915175.1"/>
    </source>
</evidence>
<keyword evidence="4" id="KW-0964">Secreted</keyword>
<evidence type="ECO:0000256" key="1">
    <source>
        <dbReference type="ARBA" id="ARBA00004191"/>
    </source>
</evidence>
<evidence type="ECO:0000256" key="6">
    <source>
        <dbReference type="ARBA" id="ARBA00022801"/>
    </source>
</evidence>
<keyword evidence="7" id="KW-0325">Glycoprotein</keyword>
<dbReference type="PANTHER" id="PTHR16631:SF14">
    <property type="entry name" value="FAMILY 17 GLUCOSIDASE SCW10-RELATED"/>
    <property type="match status" value="1"/>
</dbReference>
<protein>
    <recommendedName>
        <fullName evidence="16">Glycoside hydrolase family 17 protein</fullName>
    </recommendedName>
</protein>
<feature type="compositionally biased region" description="Low complexity" evidence="12">
    <location>
        <begin position="52"/>
        <end position="121"/>
    </location>
</feature>
<sequence length="369" mass="38984">MHFSKLLLTSLATLAVAQPVHHLHQKRDPAQVMVTQRYTKVVTAGAGAETPAAQQQQQQNNNNNDAAQNKQAQQQSTTMATSVAPASSSSAAASSSAPSSASSGSSDSGSSSGSSDPSGSGITYSPYSSNGGCKSANEVKSDVSKLSEYSVIRIYGVDCDQVKNVYNALGDNQKVMLGIFEVGNLENDLKTMKDGVNGNWDKVHSVSIGNELVNGGQAKPSEVKDMVSKGKSTLKGFGYNGPVVATDTFIATINNPELCDVGDYIAINAHAYFDGNVEASGAGKWVKEQINRVKDTCGGDKKIYVTESGWPSKGDTNGKAVPSPENLKTAVKSIKNEVGDQVCLFSAFNDMWKSPGYLNVEQYWGILSD</sequence>
<dbReference type="Gene3D" id="3.20.20.80">
    <property type="entry name" value="Glycosidases"/>
    <property type="match status" value="1"/>
</dbReference>
<feature type="signal peptide" evidence="13">
    <location>
        <begin position="1"/>
        <end position="17"/>
    </location>
</feature>
<accession>A0A642V6B8</accession>
<evidence type="ECO:0000256" key="9">
    <source>
        <dbReference type="ARBA" id="ARBA00023316"/>
    </source>
</evidence>
<feature type="compositionally biased region" description="Polar residues" evidence="12">
    <location>
        <begin position="122"/>
        <end position="132"/>
    </location>
</feature>
<evidence type="ECO:0000256" key="13">
    <source>
        <dbReference type="SAM" id="SignalP"/>
    </source>
</evidence>
<dbReference type="InterPro" id="IPR017853">
    <property type="entry name" value="GH"/>
</dbReference>
<comment type="caution">
    <text evidence="14">The sequence shown here is derived from an EMBL/GenBank/DDBJ whole genome shotgun (WGS) entry which is preliminary data.</text>
</comment>
<evidence type="ECO:0000256" key="5">
    <source>
        <dbReference type="ARBA" id="ARBA00022729"/>
    </source>
</evidence>
<keyword evidence="6 11" id="KW-0378">Hydrolase</keyword>
<evidence type="ECO:0008006" key="16">
    <source>
        <dbReference type="Google" id="ProtNLM"/>
    </source>
</evidence>
<evidence type="ECO:0000256" key="4">
    <source>
        <dbReference type="ARBA" id="ARBA00022525"/>
    </source>
</evidence>
<dbReference type="GO" id="GO:0042973">
    <property type="term" value="F:glucan endo-1,3-beta-D-glucosidase activity"/>
    <property type="evidence" value="ECO:0007669"/>
    <property type="project" value="TreeGrafter"/>
</dbReference>
<evidence type="ECO:0000256" key="3">
    <source>
        <dbReference type="ARBA" id="ARBA00022512"/>
    </source>
</evidence>
<dbReference type="OrthoDB" id="941679at2759"/>
<evidence type="ECO:0000313" key="15">
    <source>
        <dbReference type="Proteomes" id="UP000761534"/>
    </source>
</evidence>
<dbReference type="GO" id="GO:0005975">
    <property type="term" value="P:carbohydrate metabolic process"/>
    <property type="evidence" value="ECO:0007669"/>
    <property type="project" value="InterPro"/>
</dbReference>
<evidence type="ECO:0000256" key="7">
    <source>
        <dbReference type="ARBA" id="ARBA00023180"/>
    </source>
</evidence>
<gene>
    <name evidence="14" type="ORF">TRICI_002670</name>
</gene>
<dbReference type="VEuPathDB" id="FungiDB:TRICI_002670"/>
<evidence type="ECO:0000256" key="12">
    <source>
        <dbReference type="SAM" id="MobiDB-lite"/>
    </source>
</evidence>
<evidence type="ECO:0000256" key="8">
    <source>
        <dbReference type="ARBA" id="ARBA00023295"/>
    </source>
</evidence>
<dbReference type="GO" id="GO:0009986">
    <property type="term" value="C:cell surface"/>
    <property type="evidence" value="ECO:0007669"/>
    <property type="project" value="TreeGrafter"/>
</dbReference>
<dbReference type="PROSITE" id="PS00587">
    <property type="entry name" value="GLYCOSYL_HYDROL_F17"/>
    <property type="match status" value="1"/>
</dbReference>
<evidence type="ECO:0000256" key="10">
    <source>
        <dbReference type="RuleBase" id="RU004335"/>
    </source>
</evidence>
<proteinExistence type="inferred from homology"/>
<dbReference type="FunFam" id="3.20.20.80:FF:000111">
    <property type="entry name" value="Soluble cell wall protein"/>
    <property type="match status" value="1"/>
</dbReference>
<dbReference type="GO" id="GO:0005576">
    <property type="term" value="C:extracellular region"/>
    <property type="evidence" value="ECO:0007669"/>
    <property type="project" value="TreeGrafter"/>
</dbReference>
<reference evidence="14" key="1">
    <citation type="journal article" date="2019" name="G3 (Bethesda)">
        <title>Genome Assemblies of Two Rare Opportunistic Yeast Pathogens: Diutina rugosa (syn. Candida rugosa) and Trichomonascus ciferrii (syn. Candida ciferrii).</title>
        <authorList>
            <person name="Mixao V."/>
            <person name="Saus E."/>
            <person name="Hansen A.P."/>
            <person name="Lass-Florl C."/>
            <person name="Gabaldon T."/>
        </authorList>
    </citation>
    <scope>NUCLEOTIDE SEQUENCE</scope>
    <source>
        <strain evidence="14">CBS 4856</strain>
    </source>
</reference>
<dbReference type="AlphaFoldDB" id="A0A642V6B8"/>
<dbReference type="GO" id="GO:0071555">
    <property type="term" value="P:cell wall organization"/>
    <property type="evidence" value="ECO:0007669"/>
    <property type="project" value="UniProtKB-KW"/>
</dbReference>
<feature type="chain" id="PRO_5025040115" description="Glycoside hydrolase family 17 protein" evidence="13">
    <location>
        <begin position="18"/>
        <end position="369"/>
    </location>
</feature>
<keyword evidence="5 13" id="KW-0732">Signal</keyword>
<dbReference type="GO" id="GO:0009277">
    <property type="term" value="C:fungal-type cell wall"/>
    <property type="evidence" value="ECO:0007669"/>
    <property type="project" value="TreeGrafter"/>
</dbReference>
<comment type="similarity">
    <text evidence="2 10">Belongs to the glycosyl hydrolase 17 family.</text>
</comment>
<dbReference type="SUPFAM" id="SSF51445">
    <property type="entry name" value="(Trans)glycosidases"/>
    <property type="match status" value="1"/>
</dbReference>
<dbReference type="EMBL" id="SWFS01000181">
    <property type="protein sequence ID" value="KAA8915175.1"/>
    <property type="molecule type" value="Genomic_DNA"/>
</dbReference>
<keyword evidence="15" id="KW-1185">Reference proteome</keyword>
<dbReference type="InterPro" id="IPR050732">
    <property type="entry name" value="Beta-glucan_modifiers"/>
</dbReference>
<feature type="region of interest" description="Disordered" evidence="12">
    <location>
        <begin position="47"/>
        <end position="137"/>
    </location>
</feature>
<evidence type="ECO:0000256" key="11">
    <source>
        <dbReference type="RuleBase" id="RU004336"/>
    </source>
</evidence>